<proteinExistence type="inferred from homology"/>
<evidence type="ECO:0000256" key="5">
    <source>
        <dbReference type="ARBA" id="ARBA00023157"/>
    </source>
</evidence>
<evidence type="ECO:0000313" key="9">
    <source>
        <dbReference type="RefSeq" id="XP_005186856.1"/>
    </source>
</evidence>
<dbReference type="InterPro" id="IPR006170">
    <property type="entry name" value="PBP/GOBP"/>
</dbReference>
<dbReference type="CDD" id="cd23992">
    <property type="entry name" value="PBP_GOBP"/>
    <property type="match status" value="1"/>
</dbReference>
<reference evidence="9" key="2">
    <citation type="submission" date="2025-04" db="UniProtKB">
        <authorList>
            <consortium name="RefSeq"/>
        </authorList>
    </citation>
    <scope>IDENTIFICATION</scope>
    <source>
        <strain evidence="9">Aabys</strain>
    </source>
</reference>
<dbReference type="RefSeq" id="XP_005186856.1">
    <property type="nucleotide sequence ID" value="XM_005186799.2"/>
</dbReference>
<evidence type="ECO:0000256" key="4">
    <source>
        <dbReference type="ARBA" id="ARBA00022729"/>
    </source>
</evidence>
<dbReference type="GO" id="GO:0007608">
    <property type="term" value="P:sensory perception of smell"/>
    <property type="evidence" value="ECO:0007669"/>
    <property type="project" value="TreeGrafter"/>
</dbReference>
<dbReference type="STRING" id="7370.A0A1I8MQ23"/>
<dbReference type="SMART" id="SM00708">
    <property type="entry name" value="PhBP"/>
    <property type="match status" value="1"/>
</dbReference>
<dbReference type="eggNOG" id="ENOG502TBSH">
    <property type="taxonomic scope" value="Eukaryota"/>
</dbReference>
<feature type="chain" id="PRO_5044560684" evidence="6">
    <location>
        <begin position="19"/>
        <end position="163"/>
    </location>
</feature>
<keyword evidence="4 6" id="KW-0732">Signal</keyword>
<protein>
    <submittedName>
        <fullName evidence="9">General odorant-binding protein 99b</fullName>
    </submittedName>
</protein>
<evidence type="ECO:0000256" key="1">
    <source>
        <dbReference type="ARBA" id="ARBA00004613"/>
    </source>
</evidence>
<dbReference type="VEuPathDB" id="VectorBase:MDOMA2_016154"/>
<evidence type="ECO:0000256" key="3">
    <source>
        <dbReference type="ARBA" id="ARBA00022525"/>
    </source>
</evidence>
<organism evidence="7">
    <name type="scientific">Musca domestica</name>
    <name type="common">House fly</name>
    <dbReference type="NCBI Taxonomy" id="7370"/>
    <lineage>
        <taxon>Eukaryota</taxon>
        <taxon>Metazoa</taxon>
        <taxon>Ecdysozoa</taxon>
        <taxon>Arthropoda</taxon>
        <taxon>Hexapoda</taxon>
        <taxon>Insecta</taxon>
        <taxon>Pterygota</taxon>
        <taxon>Neoptera</taxon>
        <taxon>Endopterygota</taxon>
        <taxon>Diptera</taxon>
        <taxon>Brachycera</taxon>
        <taxon>Muscomorpha</taxon>
        <taxon>Muscoidea</taxon>
        <taxon>Muscidae</taxon>
        <taxon>Musca</taxon>
    </lineage>
</organism>
<name>A0A1I8MQ23_MUSDO</name>
<reference evidence="7" key="1">
    <citation type="submission" date="2020-05" db="UniProtKB">
        <authorList>
            <consortium name="EnsemblMetazoa"/>
        </authorList>
    </citation>
    <scope>IDENTIFICATION</scope>
    <source>
        <strain evidence="7">Aabys</strain>
    </source>
</reference>
<evidence type="ECO:0000313" key="8">
    <source>
        <dbReference type="Proteomes" id="UP001652621"/>
    </source>
</evidence>
<dbReference type="KEGG" id="mde:101887971"/>
<dbReference type="VEuPathDB" id="VectorBase:MDOA007276"/>
<dbReference type="Pfam" id="PF01395">
    <property type="entry name" value="PBP_GOBP"/>
    <property type="match status" value="1"/>
</dbReference>
<keyword evidence="5" id="KW-1015">Disulfide bond</keyword>
<comment type="similarity">
    <text evidence="2">Belongs to the PBP/GOBP family.</text>
</comment>
<dbReference type="InterPro" id="IPR036728">
    <property type="entry name" value="PBP_GOBP_sf"/>
</dbReference>
<dbReference type="PANTHER" id="PTHR11857:SF46">
    <property type="entry name" value="GENERAL ODORANT-BINDING PROTEIN 99A-RELATED"/>
    <property type="match status" value="1"/>
</dbReference>
<dbReference type="GO" id="GO:0005549">
    <property type="term" value="F:odorant binding"/>
    <property type="evidence" value="ECO:0007669"/>
    <property type="project" value="InterPro"/>
</dbReference>
<dbReference type="Gene3D" id="1.10.238.20">
    <property type="entry name" value="Pheromone/general odorant binding protein domain"/>
    <property type="match status" value="1"/>
</dbReference>
<evidence type="ECO:0000256" key="2">
    <source>
        <dbReference type="ARBA" id="ARBA00008098"/>
    </source>
</evidence>
<evidence type="ECO:0000256" key="6">
    <source>
        <dbReference type="SAM" id="SignalP"/>
    </source>
</evidence>
<dbReference type="GO" id="GO:0005615">
    <property type="term" value="C:extracellular space"/>
    <property type="evidence" value="ECO:0007669"/>
    <property type="project" value="TreeGrafter"/>
</dbReference>
<accession>A0A1I8MQ23</accession>
<dbReference type="AlphaFoldDB" id="A0A1I8MQ23"/>
<dbReference type="SUPFAM" id="SSF47565">
    <property type="entry name" value="Insect pheromone/odorant-binding proteins"/>
    <property type="match status" value="1"/>
</dbReference>
<keyword evidence="8" id="KW-1185">Reference proteome</keyword>
<comment type="subcellular location">
    <subcellularLocation>
        <location evidence="1">Secreted</location>
    </subcellularLocation>
</comment>
<keyword evidence="3" id="KW-0964">Secreted</keyword>
<dbReference type="PANTHER" id="PTHR11857">
    <property type="entry name" value="ODORANT BINDING PROTEIN-RELATED"/>
    <property type="match status" value="1"/>
</dbReference>
<dbReference type="OrthoDB" id="5978988at2759"/>
<dbReference type="Proteomes" id="UP001652621">
    <property type="component" value="Unplaced"/>
</dbReference>
<dbReference type="EnsemblMetazoa" id="MDOA007276-RA">
    <property type="protein sequence ID" value="MDOA007276-PA"/>
    <property type="gene ID" value="MDOA007276"/>
</dbReference>
<sequence length="163" mass="18732">MKVFIAILCLTAAVTVSAHHEEGHTGHDHHIIHDGHDYTVKTKEDLARFRDECGKQLDVPADKMEKYKAWEYPNDEITRCYMKCVFEKFGFFDETHGFNPYLVHHQLAGGHEPVDHSDEIHQKIDLCADKNSQKSDACTWAYRGGMCFLANHLKLVQDSIHSH</sequence>
<evidence type="ECO:0000313" key="7">
    <source>
        <dbReference type="EnsemblMetazoa" id="MDOA007276-PA"/>
    </source>
</evidence>
<feature type="signal peptide" evidence="6">
    <location>
        <begin position="1"/>
        <end position="18"/>
    </location>
</feature>
<gene>
    <name evidence="7" type="primary">101887971</name>
    <name evidence="9" type="synonym">LOC101887971</name>
</gene>